<feature type="compositionally biased region" description="Basic and acidic residues" evidence="1">
    <location>
        <begin position="1"/>
        <end position="14"/>
    </location>
</feature>
<dbReference type="AlphaFoldDB" id="A0A061QN37"/>
<feature type="non-terminal residue" evidence="2">
    <location>
        <position position="1"/>
    </location>
</feature>
<evidence type="ECO:0000313" key="2">
    <source>
        <dbReference type="EMBL" id="JAC59791.1"/>
    </source>
</evidence>
<evidence type="ECO:0000256" key="1">
    <source>
        <dbReference type="SAM" id="MobiDB-lite"/>
    </source>
</evidence>
<reference evidence="2" key="1">
    <citation type="submission" date="2014-05" db="EMBL/GenBank/DDBJ databases">
        <title>The transcriptome of the halophilic microalga Tetraselmis sp. GSL018 isolated from the Great Salt Lake, Utah.</title>
        <authorList>
            <person name="Jinkerson R.E."/>
            <person name="D'Adamo S."/>
            <person name="Posewitz M.C."/>
        </authorList>
    </citation>
    <scope>NUCLEOTIDE SEQUENCE</scope>
    <source>
        <strain evidence="2">GSL018</strain>
    </source>
</reference>
<name>A0A061QN37_9CHLO</name>
<sequence length="96" mass="10244">PVGPQRHEDQRQERGVLVPQPQAGAPDQERVPGQRRQGHQPAPPSNRGRAPSAAPAFPPGDGAGLLCFPFLQQGYGLRQSTSCKLLVQTSAVASKR</sequence>
<organism evidence="2">
    <name type="scientific">Tetraselmis sp. GSL018</name>
    <dbReference type="NCBI Taxonomy" id="582737"/>
    <lineage>
        <taxon>Eukaryota</taxon>
        <taxon>Viridiplantae</taxon>
        <taxon>Chlorophyta</taxon>
        <taxon>core chlorophytes</taxon>
        <taxon>Chlorodendrophyceae</taxon>
        <taxon>Chlorodendrales</taxon>
        <taxon>Chlorodendraceae</taxon>
        <taxon>Tetraselmis</taxon>
    </lineage>
</organism>
<dbReference type="EMBL" id="GBEZ01027532">
    <property type="protein sequence ID" value="JAC59791.1"/>
    <property type="molecule type" value="Transcribed_RNA"/>
</dbReference>
<accession>A0A061QN37</accession>
<proteinExistence type="predicted"/>
<feature type="region of interest" description="Disordered" evidence="1">
    <location>
        <begin position="1"/>
        <end position="63"/>
    </location>
</feature>
<protein>
    <submittedName>
        <fullName evidence="2">Uncharacterized protein</fullName>
    </submittedName>
</protein>
<gene>
    <name evidence="2" type="ORF">TSPGSL018_30605</name>
</gene>